<dbReference type="GO" id="GO:0070402">
    <property type="term" value="F:NADPH binding"/>
    <property type="evidence" value="ECO:0007669"/>
    <property type="project" value="TreeGrafter"/>
</dbReference>
<keyword evidence="5" id="KW-1185">Reference proteome</keyword>
<dbReference type="Pfam" id="PF08240">
    <property type="entry name" value="ADH_N"/>
    <property type="match status" value="1"/>
</dbReference>
<keyword evidence="2" id="KW-0560">Oxidoreductase</keyword>
<dbReference type="Gene3D" id="3.40.50.720">
    <property type="entry name" value="NAD(P)-binding Rossmann-like Domain"/>
    <property type="match status" value="1"/>
</dbReference>
<evidence type="ECO:0000259" key="3">
    <source>
        <dbReference type="SMART" id="SM00829"/>
    </source>
</evidence>
<dbReference type="InterPro" id="IPR013154">
    <property type="entry name" value="ADH-like_N"/>
</dbReference>
<dbReference type="GeneID" id="7827774"/>
<dbReference type="HOGENOM" id="CLU_026673_17_2_1"/>
<dbReference type="PANTHER" id="PTHR48106:SF18">
    <property type="entry name" value="QUINONE OXIDOREDUCTASE PIG3"/>
    <property type="match status" value="1"/>
</dbReference>
<dbReference type="InterPro" id="IPR011032">
    <property type="entry name" value="GroES-like_sf"/>
</dbReference>
<dbReference type="PANTHER" id="PTHR48106">
    <property type="entry name" value="QUINONE OXIDOREDUCTASE PIG3-RELATED"/>
    <property type="match status" value="1"/>
</dbReference>
<dbReference type="InterPro" id="IPR020843">
    <property type="entry name" value="ER"/>
</dbReference>
<evidence type="ECO:0000313" key="5">
    <source>
        <dbReference type="Proteomes" id="UP000009168"/>
    </source>
</evidence>
<dbReference type="STRING" id="312017.I7M7B2"/>
<dbReference type="InParanoid" id="I7M7B2"/>
<organism evidence="4 5">
    <name type="scientific">Tetrahymena thermophila (strain SB210)</name>
    <dbReference type="NCBI Taxonomy" id="312017"/>
    <lineage>
        <taxon>Eukaryota</taxon>
        <taxon>Sar</taxon>
        <taxon>Alveolata</taxon>
        <taxon>Ciliophora</taxon>
        <taxon>Intramacronucleata</taxon>
        <taxon>Oligohymenophorea</taxon>
        <taxon>Hymenostomatida</taxon>
        <taxon>Tetrahymenina</taxon>
        <taxon>Tetrahymenidae</taxon>
        <taxon>Tetrahymena</taxon>
    </lineage>
</organism>
<dbReference type="SUPFAM" id="SSF50129">
    <property type="entry name" value="GroES-like"/>
    <property type="match status" value="1"/>
</dbReference>
<feature type="domain" description="Enoyl reductase (ER)" evidence="3">
    <location>
        <begin position="15"/>
        <end position="326"/>
    </location>
</feature>
<keyword evidence="1" id="KW-0521">NADP</keyword>
<sequence>MENSQMKCLSLEQFGQPLAFKQVDIPQPGQGEVLIKVEASPINPSDLLFLAGKYATLGFVPPYIPGFEGSGLVIKSGGGQEADYLLNKRVAFFRCRGAYAQYTISNSQTCLIIDDDITFNQAASSFINPLTVVGMLETVKEAKVKTVVHSAAASALGRMMVRYFKNNGIEVINIVRRQDQVEILKKEGATIILNQNDQDFYPQLKKLTTDLNAKIFFDAIAGSFTGEILSQMPNNSTAYVYGLLSGENSSVSPTELIFRDQSVKGFSLNTWLQSITPELKRQSLEKLQKLIKTDLKSEISKEYPLQDGQQAIEYYSKNMSSGKVLIKPQY</sequence>
<reference evidence="5" key="1">
    <citation type="journal article" date="2006" name="PLoS Biol.">
        <title>Macronuclear genome sequence of the ciliate Tetrahymena thermophila, a model eukaryote.</title>
        <authorList>
            <person name="Eisen J.A."/>
            <person name="Coyne R.S."/>
            <person name="Wu M."/>
            <person name="Wu D."/>
            <person name="Thiagarajan M."/>
            <person name="Wortman J.R."/>
            <person name="Badger J.H."/>
            <person name="Ren Q."/>
            <person name="Amedeo P."/>
            <person name="Jones K.M."/>
            <person name="Tallon L.J."/>
            <person name="Delcher A.L."/>
            <person name="Salzberg S.L."/>
            <person name="Silva J.C."/>
            <person name="Haas B.J."/>
            <person name="Majoros W.H."/>
            <person name="Farzad M."/>
            <person name="Carlton J.M."/>
            <person name="Smith R.K. Jr."/>
            <person name="Garg J."/>
            <person name="Pearlman R.E."/>
            <person name="Karrer K.M."/>
            <person name="Sun L."/>
            <person name="Manning G."/>
            <person name="Elde N.C."/>
            <person name="Turkewitz A.P."/>
            <person name="Asai D.J."/>
            <person name="Wilkes D.E."/>
            <person name="Wang Y."/>
            <person name="Cai H."/>
            <person name="Collins K."/>
            <person name="Stewart B.A."/>
            <person name="Lee S.R."/>
            <person name="Wilamowska K."/>
            <person name="Weinberg Z."/>
            <person name="Ruzzo W.L."/>
            <person name="Wloga D."/>
            <person name="Gaertig J."/>
            <person name="Frankel J."/>
            <person name="Tsao C.-C."/>
            <person name="Gorovsky M.A."/>
            <person name="Keeling P.J."/>
            <person name="Waller R.F."/>
            <person name="Patron N.J."/>
            <person name="Cherry J.M."/>
            <person name="Stover N.A."/>
            <person name="Krieger C.J."/>
            <person name="del Toro C."/>
            <person name="Ryder H.F."/>
            <person name="Williamson S.C."/>
            <person name="Barbeau R.A."/>
            <person name="Hamilton E.P."/>
            <person name="Orias E."/>
        </authorList>
    </citation>
    <scope>NUCLEOTIDE SEQUENCE [LARGE SCALE GENOMIC DNA]</scope>
    <source>
        <strain evidence="5">SB210</strain>
    </source>
</reference>
<dbReference type="InterPro" id="IPR013149">
    <property type="entry name" value="ADH-like_C"/>
</dbReference>
<dbReference type="SMART" id="SM00829">
    <property type="entry name" value="PKS_ER"/>
    <property type="match status" value="1"/>
</dbReference>
<protein>
    <submittedName>
        <fullName evidence="4">Zinc-binding dehydrogenase family oxidoreductase</fullName>
    </submittedName>
</protein>
<dbReference type="InterPro" id="IPR036291">
    <property type="entry name" value="NAD(P)-bd_dom_sf"/>
</dbReference>
<dbReference type="AlphaFoldDB" id="I7M7B2"/>
<dbReference type="CDD" id="cd08291">
    <property type="entry name" value="ETR_like_1"/>
    <property type="match status" value="1"/>
</dbReference>
<dbReference type="eggNOG" id="KOG0025">
    <property type="taxonomic scope" value="Eukaryota"/>
</dbReference>
<dbReference type="KEGG" id="tet:TTHERM_00145070"/>
<dbReference type="EMBL" id="GG662793">
    <property type="protein sequence ID" value="EAR90902.2"/>
    <property type="molecule type" value="Genomic_DNA"/>
</dbReference>
<dbReference type="RefSeq" id="XP_001011147.2">
    <property type="nucleotide sequence ID" value="XM_001011147.2"/>
</dbReference>
<proteinExistence type="predicted"/>
<dbReference type="GO" id="GO:0016651">
    <property type="term" value="F:oxidoreductase activity, acting on NAD(P)H"/>
    <property type="evidence" value="ECO:0007669"/>
    <property type="project" value="TreeGrafter"/>
</dbReference>
<dbReference type="Gene3D" id="3.90.180.10">
    <property type="entry name" value="Medium-chain alcohol dehydrogenases, catalytic domain"/>
    <property type="match status" value="1"/>
</dbReference>
<dbReference type="OMA" id="EYANQYP"/>
<accession>I7M7B2</accession>
<dbReference type="Proteomes" id="UP000009168">
    <property type="component" value="Unassembled WGS sequence"/>
</dbReference>
<evidence type="ECO:0000313" key="4">
    <source>
        <dbReference type="EMBL" id="EAR90902.2"/>
    </source>
</evidence>
<name>I7M7B2_TETTS</name>
<dbReference type="OrthoDB" id="293876at2759"/>
<dbReference type="Pfam" id="PF00107">
    <property type="entry name" value="ADH_zinc_N"/>
    <property type="match status" value="1"/>
</dbReference>
<evidence type="ECO:0000256" key="1">
    <source>
        <dbReference type="ARBA" id="ARBA00022857"/>
    </source>
</evidence>
<gene>
    <name evidence="4" type="ORF">TTHERM_00145070</name>
</gene>
<dbReference type="SUPFAM" id="SSF51735">
    <property type="entry name" value="NAD(P)-binding Rossmann-fold domains"/>
    <property type="match status" value="1"/>
</dbReference>
<evidence type="ECO:0000256" key="2">
    <source>
        <dbReference type="ARBA" id="ARBA00023002"/>
    </source>
</evidence>